<dbReference type="PANTHER" id="PTHR23531">
    <property type="entry name" value="QUINOLENE RESISTANCE PROTEIN NORA"/>
    <property type="match status" value="1"/>
</dbReference>
<feature type="transmembrane region" description="Helical" evidence="6">
    <location>
        <begin position="365"/>
        <end position="383"/>
    </location>
</feature>
<feature type="transmembrane region" description="Helical" evidence="6">
    <location>
        <begin position="212"/>
        <end position="236"/>
    </location>
</feature>
<dbReference type="InterPro" id="IPR052714">
    <property type="entry name" value="MFS_Exporter"/>
</dbReference>
<feature type="transmembrane region" description="Helical" evidence="6">
    <location>
        <begin position="45"/>
        <end position="66"/>
    </location>
</feature>
<dbReference type="InterPro" id="IPR036259">
    <property type="entry name" value="MFS_trans_sf"/>
</dbReference>
<dbReference type="OrthoDB" id="9814001at2"/>
<feature type="transmembrane region" description="Helical" evidence="6">
    <location>
        <begin position="275"/>
        <end position="294"/>
    </location>
</feature>
<dbReference type="RefSeq" id="WP_148622854.1">
    <property type="nucleotide sequence ID" value="NZ_SDGZ01000015.1"/>
</dbReference>
<sequence>MSGKERLWTGTFVLNMGLNFAFYLVFYLLTVIMELVATSQFHASAGIAGLLSGIFIVGGFAGRLWTGKMLAKLDQKRLLIWGTAFYLVTTLLYFVTSNVALLAVLRLVHGFGFGIASTIAGTLAGQLVPLSRQGEGIGYYALSVTMASAIGPFLSIFIYQLAGYEALLSLATTILILGTVGAFFIKIPKFQHATTKKPAQSKKSGALFEKTALPISIIALLIGVAYASIVTFLASYTTQTHLVTAGSLYYVVYALMALVSRPFTGRIFDEKGDNYVLYPAMVLFMIGLILTGWASSSWELLLGAAFVGLGFGTFSPFGQAIAIRHSAPERIGAATSTFYGLFDMGVGVGPFALGFILPLVGYANIYYLAAGLVVLVLAAYYLMHGRHVRK</sequence>
<comment type="subcellular location">
    <subcellularLocation>
        <location evidence="1">Cell membrane</location>
        <topology evidence="1">Multi-pass membrane protein</topology>
    </subcellularLocation>
</comment>
<organism evidence="8 9">
    <name type="scientific">Weissella muntiaci</name>
    <dbReference type="NCBI Taxonomy" id="2508881"/>
    <lineage>
        <taxon>Bacteria</taxon>
        <taxon>Bacillati</taxon>
        <taxon>Bacillota</taxon>
        <taxon>Bacilli</taxon>
        <taxon>Lactobacillales</taxon>
        <taxon>Lactobacillaceae</taxon>
        <taxon>Weissella</taxon>
    </lineage>
</organism>
<evidence type="ECO:0000313" key="9">
    <source>
        <dbReference type="Proteomes" id="UP000371977"/>
    </source>
</evidence>
<dbReference type="EMBL" id="SDGZ01000015">
    <property type="protein sequence ID" value="TYC48992.1"/>
    <property type="molecule type" value="Genomic_DNA"/>
</dbReference>
<feature type="transmembrane region" description="Helical" evidence="6">
    <location>
        <begin position="137"/>
        <end position="160"/>
    </location>
</feature>
<protein>
    <submittedName>
        <fullName evidence="8">MFS transporter</fullName>
    </submittedName>
</protein>
<evidence type="ECO:0000313" key="8">
    <source>
        <dbReference type="EMBL" id="TYC48992.1"/>
    </source>
</evidence>
<dbReference type="GO" id="GO:0005886">
    <property type="term" value="C:plasma membrane"/>
    <property type="evidence" value="ECO:0007669"/>
    <property type="project" value="UniProtKB-SubCell"/>
</dbReference>
<dbReference type="PANTHER" id="PTHR23531:SF1">
    <property type="entry name" value="QUINOLENE RESISTANCE PROTEIN NORA"/>
    <property type="match status" value="1"/>
</dbReference>
<keyword evidence="9" id="KW-1185">Reference proteome</keyword>
<evidence type="ECO:0000256" key="3">
    <source>
        <dbReference type="ARBA" id="ARBA00022692"/>
    </source>
</evidence>
<feature type="transmembrane region" description="Helical" evidence="6">
    <location>
        <begin position="166"/>
        <end position="187"/>
    </location>
</feature>
<feature type="transmembrane region" description="Helical" evidence="6">
    <location>
        <begin position="78"/>
        <end position="95"/>
    </location>
</feature>
<dbReference type="InterPro" id="IPR011701">
    <property type="entry name" value="MFS"/>
</dbReference>
<evidence type="ECO:0000256" key="2">
    <source>
        <dbReference type="ARBA" id="ARBA00022448"/>
    </source>
</evidence>
<dbReference type="SUPFAM" id="SSF103473">
    <property type="entry name" value="MFS general substrate transporter"/>
    <property type="match status" value="1"/>
</dbReference>
<gene>
    <name evidence="8" type="ORF">ESZ50_07025</name>
</gene>
<name>A0A6C2C5J0_9LACO</name>
<feature type="transmembrane region" description="Helical" evidence="6">
    <location>
        <begin position="12"/>
        <end position="33"/>
    </location>
</feature>
<feature type="transmembrane region" description="Helical" evidence="6">
    <location>
        <begin position="338"/>
        <end position="359"/>
    </location>
</feature>
<evidence type="ECO:0000256" key="4">
    <source>
        <dbReference type="ARBA" id="ARBA00022989"/>
    </source>
</evidence>
<feature type="transmembrane region" description="Helical" evidence="6">
    <location>
        <begin position="300"/>
        <end position="317"/>
    </location>
</feature>
<dbReference type="Gene3D" id="1.20.1250.20">
    <property type="entry name" value="MFS general substrate transporter like domains"/>
    <property type="match status" value="1"/>
</dbReference>
<accession>A0A6C2C5J0</accession>
<comment type="caution">
    <text evidence="8">The sequence shown here is derived from an EMBL/GenBank/DDBJ whole genome shotgun (WGS) entry which is preliminary data.</text>
</comment>
<evidence type="ECO:0000256" key="1">
    <source>
        <dbReference type="ARBA" id="ARBA00004651"/>
    </source>
</evidence>
<keyword evidence="5 6" id="KW-0472">Membrane</keyword>
<keyword evidence="2" id="KW-0813">Transport</keyword>
<keyword evidence="3 6" id="KW-0812">Transmembrane</keyword>
<dbReference type="InterPro" id="IPR020846">
    <property type="entry name" value="MFS_dom"/>
</dbReference>
<feature type="domain" description="Major facilitator superfamily (MFS) profile" evidence="7">
    <location>
        <begin position="11"/>
        <end position="388"/>
    </location>
</feature>
<dbReference type="Proteomes" id="UP000371977">
    <property type="component" value="Unassembled WGS sequence"/>
</dbReference>
<feature type="transmembrane region" description="Helical" evidence="6">
    <location>
        <begin position="101"/>
        <end position="125"/>
    </location>
</feature>
<dbReference type="Pfam" id="PF07690">
    <property type="entry name" value="MFS_1"/>
    <property type="match status" value="1"/>
</dbReference>
<keyword evidence="4 6" id="KW-1133">Transmembrane helix</keyword>
<evidence type="ECO:0000256" key="6">
    <source>
        <dbReference type="SAM" id="Phobius"/>
    </source>
</evidence>
<evidence type="ECO:0000256" key="5">
    <source>
        <dbReference type="ARBA" id="ARBA00023136"/>
    </source>
</evidence>
<reference evidence="8 9" key="1">
    <citation type="submission" date="2019-01" db="EMBL/GenBank/DDBJ databases">
        <title>Weissella sp. nov., a novel lactic acid bacterium isolated from animal feces.</title>
        <authorList>
            <person name="Wang L.-T."/>
        </authorList>
    </citation>
    <scope>NUCLEOTIDE SEQUENCE [LARGE SCALE GENOMIC DNA]</scope>
    <source>
        <strain evidence="8 9">8H-2</strain>
    </source>
</reference>
<dbReference type="CDD" id="cd17489">
    <property type="entry name" value="MFS_YfcJ_like"/>
    <property type="match status" value="1"/>
</dbReference>
<dbReference type="AlphaFoldDB" id="A0A6C2C5J0"/>
<dbReference type="PROSITE" id="PS50850">
    <property type="entry name" value="MFS"/>
    <property type="match status" value="1"/>
</dbReference>
<proteinExistence type="predicted"/>
<dbReference type="GO" id="GO:0022857">
    <property type="term" value="F:transmembrane transporter activity"/>
    <property type="evidence" value="ECO:0007669"/>
    <property type="project" value="InterPro"/>
</dbReference>
<feature type="transmembrane region" description="Helical" evidence="6">
    <location>
        <begin position="242"/>
        <end position="263"/>
    </location>
</feature>
<evidence type="ECO:0000259" key="7">
    <source>
        <dbReference type="PROSITE" id="PS50850"/>
    </source>
</evidence>